<proteinExistence type="predicted"/>
<evidence type="ECO:0000313" key="2">
    <source>
        <dbReference type="Proteomes" id="UP001595699"/>
    </source>
</evidence>
<protein>
    <submittedName>
        <fullName evidence="1">Uncharacterized protein</fullName>
    </submittedName>
</protein>
<name>A0ABV7YQJ0_9ACTN</name>
<evidence type="ECO:0000313" key="1">
    <source>
        <dbReference type="EMBL" id="MFC3766450.1"/>
    </source>
</evidence>
<gene>
    <name evidence="1" type="ORF">ACFOUW_36875</name>
</gene>
<organism evidence="1 2">
    <name type="scientific">Tenggerimyces flavus</name>
    <dbReference type="NCBI Taxonomy" id="1708749"/>
    <lineage>
        <taxon>Bacteria</taxon>
        <taxon>Bacillati</taxon>
        <taxon>Actinomycetota</taxon>
        <taxon>Actinomycetes</taxon>
        <taxon>Propionibacteriales</taxon>
        <taxon>Nocardioidaceae</taxon>
        <taxon>Tenggerimyces</taxon>
    </lineage>
</organism>
<sequence length="220" mass="22576">MSKRTGIIVAAVITGVASVVAGIVGAKTDNFHVVVGPLPDRTVTVTTTVTAPPLPAPTVTVTVPGDAPLVDEVTDPGIGSMMLADLRGSGGEFGTGVVKIDGVTYPDTVHTALSPCGAGDLDRSTWTWEGDVARLVGRIGLTDESFTDGLAYLAVYEGNGASKLLKRFPATTDGLTDVDVPLDGIYTMTIVAEADNSTKPGCSDVTLAFLDAKLERPDSG</sequence>
<accession>A0ABV7YQJ0</accession>
<dbReference type="RefSeq" id="WP_205121942.1">
    <property type="nucleotide sequence ID" value="NZ_JAFBCM010000001.1"/>
</dbReference>
<dbReference type="Proteomes" id="UP001595699">
    <property type="component" value="Unassembled WGS sequence"/>
</dbReference>
<reference evidence="2" key="1">
    <citation type="journal article" date="2019" name="Int. J. Syst. Evol. Microbiol.">
        <title>The Global Catalogue of Microorganisms (GCM) 10K type strain sequencing project: providing services to taxonomists for standard genome sequencing and annotation.</title>
        <authorList>
            <consortium name="The Broad Institute Genomics Platform"/>
            <consortium name="The Broad Institute Genome Sequencing Center for Infectious Disease"/>
            <person name="Wu L."/>
            <person name="Ma J."/>
        </authorList>
    </citation>
    <scope>NUCLEOTIDE SEQUENCE [LARGE SCALE GENOMIC DNA]</scope>
    <source>
        <strain evidence="2">CGMCC 4.7241</strain>
    </source>
</reference>
<dbReference type="EMBL" id="JBHRZH010000055">
    <property type="protein sequence ID" value="MFC3766450.1"/>
    <property type="molecule type" value="Genomic_DNA"/>
</dbReference>
<comment type="caution">
    <text evidence="1">The sequence shown here is derived from an EMBL/GenBank/DDBJ whole genome shotgun (WGS) entry which is preliminary data.</text>
</comment>
<keyword evidence="2" id="KW-1185">Reference proteome</keyword>